<accession>A0A1V3GCC5</accession>
<comment type="caution">
    <text evidence="1">The sequence shown here is derived from an EMBL/GenBank/DDBJ whole genome shotgun (WGS) entry which is preliminary data.</text>
</comment>
<proteinExistence type="predicted"/>
<dbReference type="EMBL" id="MQMF01000001">
    <property type="protein sequence ID" value="OOE14041.1"/>
    <property type="molecule type" value="Genomic_DNA"/>
</dbReference>
<dbReference type="Proteomes" id="UP000188597">
    <property type="component" value="Unassembled WGS sequence"/>
</dbReference>
<name>A0A1V3GCC5_9BACL</name>
<protein>
    <submittedName>
        <fullName evidence="1">Uncharacterized protein</fullName>
    </submittedName>
</protein>
<dbReference type="RefSeq" id="WP_077359456.1">
    <property type="nucleotide sequence ID" value="NZ_MQMF01000001.1"/>
</dbReference>
<reference evidence="1 2" key="1">
    <citation type="submission" date="2016-11" db="EMBL/GenBank/DDBJ databases">
        <authorList>
            <person name="Jaros S."/>
            <person name="Januszkiewicz K."/>
            <person name="Wedrychowicz H."/>
        </authorList>
    </citation>
    <scope>NUCLEOTIDE SEQUENCE [LARGE SCALE GENOMIC DNA]</scope>
    <source>
        <strain evidence="1 2">Con a/3</strain>
    </source>
</reference>
<dbReference type="AlphaFoldDB" id="A0A1V3GCC5"/>
<dbReference type="OrthoDB" id="4979632at2"/>
<gene>
    <name evidence="1" type="ORF">UN64_02170</name>
</gene>
<evidence type="ECO:0000313" key="2">
    <source>
        <dbReference type="Proteomes" id="UP000188597"/>
    </source>
</evidence>
<organism evidence="1 2">
    <name type="scientific">Fictibacillus arsenicus</name>
    <dbReference type="NCBI Taxonomy" id="255247"/>
    <lineage>
        <taxon>Bacteria</taxon>
        <taxon>Bacillati</taxon>
        <taxon>Bacillota</taxon>
        <taxon>Bacilli</taxon>
        <taxon>Bacillales</taxon>
        <taxon>Fictibacillaceae</taxon>
        <taxon>Fictibacillus</taxon>
    </lineage>
</organism>
<evidence type="ECO:0000313" key="1">
    <source>
        <dbReference type="EMBL" id="OOE14041.1"/>
    </source>
</evidence>
<sequence length="192" mass="22787">MINLRRLSPICPKCKSSSTYDVIPNLPETPEHQLQALDYNLDNYAIGNAKFYCMTCNHTWKKYRGKKLYERITRIYASTWGFPGPNYEVRIDCIKKTIEHSTSLYDRKRPGIDLKKLNDNEIKWLLNRLYECNLLNWAEEYEVNGLVCDGTHWSVRIEYDTYCEIKTGSNHFPDKWTRFCKVISKLSDNDFY</sequence>